<reference evidence="3" key="1">
    <citation type="journal article" date="2021" name="PeerJ">
        <title>Extensive microbial diversity within the chicken gut microbiome revealed by metagenomics and culture.</title>
        <authorList>
            <person name="Gilroy R."/>
            <person name="Ravi A."/>
            <person name="Getino M."/>
            <person name="Pursley I."/>
            <person name="Horton D.L."/>
            <person name="Alikhan N.F."/>
            <person name="Baker D."/>
            <person name="Gharbi K."/>
            <person name="Hall N."/>
            <person name="Watson M."/>
            <person name="Adriaenssens E.M."/>
            <person name="Foster-Nyarko E."/>
            <person name="Jarju S."/>
            <person name="Secka A."/>
            <person name="Antonio M."/>
            <person name="Oren A."/>
            <person name="Chaudhuri R.R."/>
            <person name="La Ragione R."/>
            <person name="Hildebrand F."/>
            <person name="Pallen M.J."/>
        </authorList>
    </citation>
    <scope>NUCLEOTIDE SEQUENCE</scope>
    <source>
        <strain evidence="3">ChiHecec2B26-12326</strain>
    </source>
</reference>
<name>A0A9D1XPM7_9BACT</name>
<evidence type="ECO:0000259" key="1">
    <source>
        <dbReference type="Pfam" id="PF00557"/>
    </source>
</evidence>
<protein>
    <submittedName>
        <fullName evidence="3">Xaa-Pro peptidase family protein</fullName>
    </submittedName>
</protein>
<dbReference type="Pfam" id="PF00557">
    <property type="entry name" value="Peptidase_M24"/>
    <property type="match status" value="1"/>
</dbReference>
<dbReference type="EMBL" id="DXEN01000010">
    <property type="protein sequence ID" value="HIX85366.1"/>
    <property type="molecule type" value="Genomic_DNA"/>
</dbReference>
<sequence length="395" mass="44228">MTAFIAEELKDDLRIKWNRIKDELVKKGMDACLLTVDVNLYYTTGRVFSGYLYLPADGEPWFFVKRPNGLEGDRVVYIRKPEDMPDIFAEQGIPMPQSLLLEADELTYNEYIRLQKVFQPRETDNATALMRMLRRIKTPWEIERFRLSAQRHEATYREIPACFRPGMTDLEFQFEIEKQMRVHGSIGLFRAFGANMDIFMGSILAGENAETPSPFDFALGGGGMDSSCPLGANGTPLKAGTAIMVDMAGNYTAYITDMTRVFSVGKLPDKAYRAHQVALTIQQEVTNVARPGAACADLYRIAADIAKREGLEANFMGTRQQAKFVGHGIGLQINELPVLTPRSKEELLPNMVFALEPKFVIPGVGAVGVENSFLVTETGVEKLTRFEESIIPLDE</sequence>
<dbReference type="InterPro" id="IPR036005">
    <property type="entry name" value="Creatinase/aminopeptidase-like"/>
</dbReference>
<dbReference type="PANTHER" id="PTHR46112">
    <property type="entry name" value="AMINOPEPTIDASE"/>
    <property type="match status" value="1"/>
</dbReference>
<dbReference type="InterPro" id="IPR050659">
    <property type="entry name" value="Peptidase_M24B"/>
</dbReference>
<evidence type="ECO:0000313" key="3">
    <source>
        <dbReference type="EMBL" id="HIX85366.1"/>
    </source>
</evidence>
<dbReference type="Proteomes" id="UP000823847">
    <property type="component" value="Unassembled WGS sequence"/>
</dbReference>
<evidence type="ECO:0000259" key="2">
    <source>
        <dbReference type="Pfam" id="PF01321"/>
    </source>
</evidence>
<dbReference type="Gene3D" id="3.40.350.10">
    <property type="entry name" value="Creatinase/prolidase N-terminal domain"/>
    <property type="match status" value="1"/>
</dbReference>
<comment type="caution">
    <text evidence="3">The sequence shown here is derived from an EMBL/GenBank/DDBJ whole genome shotgun (WGS) entry which is preliminary data.</text>
</comment>
<dbReference type="SUPFAM" id="SSF55920">
    <property type="entry name" value="Creatinase/aminopeptidase"/>
    <property type="match status" value="1"/>
</dbReference>
<dbReference type="CDD" id="cd01066">
    <property type="entry name" value="APP_MetAP"/>
    <property type="match status" value="1"/>
</dbReference>
<feature type="domain" description="Creatinase N-terminal" evidence="2">
    <location>
        <begin position="18"/>
        <end position="136"/>
    </location>
</feature>
<dbReference type="AlphaFoldDB" id="A0A9D1XPM7"/>
<dbReference type="InterPro" id="IPR000587">
    <property type="entry name" value="Creatinase_N"/>
</dbReference>
<dbReference type="SUPFAM" id="SSF53092">
    <property type="entry name" value="Creatinase/prolidase N-terminal domain"/>
    <property type="match status" value="1"/>
</dbReference>
<reference evidence="3" key="2">
    <citation type="submission" date="2021-04" db="EMBL/GenBank/DDBJ databases">
        <authorList>
            <person name="Gilroy R."/>
        </authorList>
    </citation>
    <scope>NUCLEOTIDE SEQUENCE</scope>
    <source>
        <strain evidence="3">ChiHecec2B26-12326</strain>
    </source>
</reference>
<feature type="domain" description="Peptidase M24" evidence="1">
    <location>
        <begin position="144"/>
        <end position="377"/>
    </location>
</feature>
<evidence type="ECO:0000313" key="4">
    <source>
        <dbReference type="Proteomes" id="UP000823847"/>
    </source>
</evidence>
<dbReference type="InterPro" id="IPR000994">
    <property type="entry name" value="Pept_M24"/>
</dbReference>
<dbReference type="Gene3D" id="3.90.230.10">
    <property type="entry name" value="Creatinase/methionine aminopeptidase superfamily"/>
    <property type="match status" value="1"/>
</dbReference>
<accession>A0A9D1XPM7</accession>
<proteinExistence type="predicted"/>
<gene>
    <name evidence="3" type="ORF">H9848_01990</name>
</gene>
<dbReference type="InterPro" id="IPR029149">
    <property type="entry name" value="Creatin/AminoP/Spt16_N"/>
</dbReference>
<dbReference type="Pfam" id="PF01321">
    <property type="entry name" value="Creatinase_N"/>
    <property type="match status" value="1"/>
</dbReference>
<organism evidence="3 4">
    <name type="scientific">Candidatus Parabacteroides intestinigallinarum</name>
    <dbReference type="NCBI Taxonomy" id="2838722"/>
    <lineage>
        <taxon>Bacteria</taxon>
        <taxon>Pseudomonadati</taxon>
        <taxon>Bacteroidota</taxon>
        <taxon>Bacteroidia</taxon>
        <taxon>Bacteroidales</taxon>
        <taxon>Tannerellaceae</taxon>
        <taxon>Parabacteroides</taxon>
    </lineage>
</organism>
<dbReference type="PANTHER" id="PTHR46112:SF2">
    <property type="entry name" value="XAA-PRO AMINOPEPTIDASE P-RELATED"/>
    <property type="match status" value="1"/>
</dbReference>